<sequence>MGRKRIALTAILVLGIVFLILAPILGYAFEKSDLLDRRGISINEDSSNGLQEAFARQVSISKGQKLSIEFSVSYANVSATIKIFGKGFYDQRFALNSSPLGLTGQDFVRSQFVWGQPPRDFTDSVNSQTITNNGYWYIEFGGDTDGDFVITIPGKYVVVVYGDNSGLSADTAVVFNLRIRIDGPGDFLEELFYYLGIGVLIFLALLISFGYYKKLRRRA</sequence>
<dbReference type="AlphaFoldDB" id="A0A0F9RGB9"/>
<keyword evidence="1" id="KW-1133">Transmembrane helix</keyword>
<proteinExistence type="predicted"/>
<name>A0A0F9RGB9_9ZZZZ</name>
<organism evidence="2">
    <name type="scientific">marine sediment metagenome</name>
    <dbReference type="NCBI Taxonomy" id="412755"/>
    <lineage>
        <taxon>unclassified sequences</taxon>
        <taxon>metagenomes</taxon>
        <taxon>ecological metagenomes</taxon>
    </lineage>
</organism>
<accession>A0A0F9RGB9</accession>
<dbReference type="EMBL" id="LAZR01001206">
    <property type="protein sequence ID" value="KKN48737.1"/>
    <property type="molecule type" value="Genomic_DNA"/>
</dbReference>
<keyword evidence="1" id="KW-0472">Membrane</keyword>
<gene>
    <name evidence="2" type="ORF">LCGC14_0649760</name>
</gene>
<comment type="caution">
    <text evidence="2">The sequence shown here is derived from an EMBL/GenBank/DDBJ whole genome shotgun (WGS) entry which is preliminary data.</text>
</comment>
<keyword evidence="1" id="KW-0812">Transmembrane</keyword>
<reference evidence="2" key="1">
    <citation type="journal article" date="2015" name="Nature">
        <title>Complex archaea that bridge the gap between prokaryotes and eukaryotes.</title>
        <authorList>
            <person name="Spang A."/>
            <person name="Saw J.H."/>
            <person name="Jorgensen S.L."/>
            <person name="Zaremba-Niedzwiedzka K."/>
            <person name="Martijn J."/>
            <person name="Lind A.E."/>
            <person name="van Eijk R."/>
            <person name="Schleper C."/>
            <person name="Guy L."/>
            <person name="Ettema T.J."/>
        </authorList>
    </citation>
    <scope>NUCLEOTIDE SEQUENCE</scope>
</reference>
<evidence type="ECO:0000313" key="2">
    <source>
        <dbReference type="EMBL" id="KKN48737.1"/>
    </source>
</evidence>
<feature type="transmembrane region" description="Helical" evidence="1">
    <location>
        <begin position="191"/>
        <end position="212"/>
    </location>
</feature>
<evidence type="ECO:0000256" key="1">
    <source>
        <dbReference type="SAM" id="Phobius"/>
    </source>
</evidence>
<protein>
    <submittedName>
        <fullName evidence="2">Uncharacterized protein</fullName>
    </submittedName>
</protein>